<evidence type="ECO:0000256" key="2">
    <source>
        <dbReference type="ARBA" id="ARBA00023002"/>
    </source>
</evidence>
<evidence type="ECO:0000256" key="3">
    <source>
        <dbReference type="RuleBase" id="RU000363"/>
    </source>
</evidence>
<accession>A0A439CME0</accession>
<dbReference type="InterPro" id="IPR002347">
    <property type="entry name" value="SDR_fam"/>
</dbReference>
<dbReference type="Proteomes" id="UP000286045">
    <property type="component" value="Unassembled WGS sequence"/>
</dbReference>
<organism evidence="4 5">
    <name type="scientific">Xylaria grammica</name>
    <dbReference type="NCBI Taxonomy" id="363999"/>
    <lineage>
        <taxon>Eukaryota</taxon>
        <taxon>Fungi</taxon>
        <taxon>Dikarya</taxon>
        <taxon>Ascomycota</taxon>
        <taxon>Pezizomycotina</taxon>
        <taxon>Sordariomycetes</taxon>
        <taxon>Xylariomycetidae</taxon>
        <taxon>Xylariales</taxon>
        <taxon>Xylariaceae</taxon>
        <taxon>Xylaria</taxon>
    </lineage>
</organism>
<dbReference type="EMBL" id="RYZI01000836">
    <property type="protein sequence ID" value="RWA03329.1"/>
    <property type="molecule type" value="Genomic_DNA"/>
</dbReference>
<dbReference type="SUPFAM" id="SSF51735">
    <property type="entry name" value="NAD(P)-binding Rossmann-fold domains"/>
    <property type="match status" value="1"/>
</dbReference>
<dbReference type="AlphaFoldDB" id="A0A439CME0"/>
<reference evidence="4 5" key="1">
    <citation type="submission" date="2018-12" db="EMBL/GenBank/DDBJ databases">
        <title>Draft genome sequence of Xylaria grammica IHI A82.</title>
        <authorList>
            <person name="Buettner E."/>
            <person name="Kellner H."/>
        </authorList>
    </citation>
    <scope>NUCLEOTIDE SEQUENCE [LARGE SCALE GENOMIC DNA]</scope>
    <source>
        <strain evidence="4 5">IHI A82</strain>
    </source>
</reference>
<evidence type="ECO:0008006" key="6">
    <source>
        <dbReference type="Google" id="ProtNLM"/>
    </source>
</evidence>
<protein>
    <recommendedName>
        <fullName evidence="6">NAD-dependent 15-hydroxyprostaglandin dehydrogenase</fullName>
    </recommendedName>
</protein>
<evidence type="ECO:0000313" key="5">
    <source>
        <dbReference type="Proteomes" id="UP000286045"/>
    </source>
</evidence>
<dbReference type="InterPro" id="IPR036291">
    <property type="entry name" value="NAD(P)-bd_dom_sf"/>
</dbReference>
<name>A0A439CME0_9PEZI</name>
<dbReference type="PRINTS" id="PR00081">
    <property type="entry name" value="GDHRDH"/>
</dbReference>
<dbReference type="STRING" id="363999.A0A439CME0"/>
<keyword evidence="2" id="KW-0560">Oxidoreductase</keyword>
<dbReference type="GO" id="GO:0016616">
    <property type="term" value="F:oxidoreductase activity, acting on the CH-OH group of donors, NAD or NADP as acceptor"/>
    <property type="evidence" value="ECO:0007669"/>
    <property type="project" value="TreeGrafter"/>
</dbReference>
<proteinExistence type="inferred from homology"/>
<dbReference type="PRINTS" id="PR00080">
    <property type="entry name" value="SDRFAMILY"/>
</dbReference>
<dbReference type="PANTHER" id="PTHR44229">
    <property type="entry name" value="15-HYDROXYPROSTAGLANDIN DEHYDROGENASE [NAD(+)]"/>
    <property type="match status" value="1"/>
</dbReference>
<evidence type="ECO:0000256" key="1">
    <source>
        <dbReference type="ARBA" id="ARBA00006484"/>
    </source>
</evidence>
<sequence length="308" mass="32842">MSSSLSVHGKFAIVTGAGSGINLAFAKLLLQRGCSVAIGDLALRPEAEELLSKYPHTEGGPGPSAIFHPTDVTSWPALSSLFEKGLSSFGRIDIIVPGAGVFEPHFSAFWNPPKTATNPDSTSTDSAYGTPGSYKSLEINLTHPIRLSQLGIGYWTKNKLPGTLVHLSSIAGHAAGIPAPLYFTSKHGLHGFVRSLGMLRDTVGIRISAVAPGTVNTPIWTEAVDKKHLVQDGRGLEIEPETVAEAMLELCENPEYGDGTILEVMNDHKRVVPLYHADPPLPKAADMPALVTITVELVERLKTKGLDV</sequence>
<comment type="caution">
    <text evidence="4">The sequence shown here is derived from an EMBL/GenBank/DDBJ whole genome shotgun (WGS) entry which is preliminary data.</text>
</comment>
<comment type="similarity">
    <text evidence="1 3">Belongs to the short-chain dehydrogenases/reductases (SDR) family.</text>
</comment>
<dbReference type="Pfam" id="PF00106">
    <property type="entry name" value="adh_short"/>
    <property type="match status" value="1"/>
</dbReference>
<dbReference type="GO" id="GO:0005737">
    <property type="term" value="C:cytoplasm"/>
    <property type="evidence" value="ECO:0007669"/>
    <property type="project" value="TreeGrafter"/>
</dbReference>
<dbReference type="PANTHER" id="PTHR44229:SF4">
    <property type="entry name" value="15-HYDROXYPROSTAGLANDIN DEHYDROGENASE [NAD(+)]"/>
    <property type="match status" value="1"/>
</dbReference>
<evidence type="ECO:0000313" key="4">
    <source>
        <dbReference type="EMBL" id="RWA03329.1"/>
    </source>
</evidence>
<dbReference type="Gene3D" id="3.40.50.720">
    <property type="entry name" value="NAD(P)-binding Rossmann-like Domain"/>
    <property type="match status" value="1"/>
</dbReference>
<keyword evidence="5" id="KW-1185">Reference proteome</keyword>
<gene>
    <name evidence="4" type="ORF">EKO27_g11779</name>
</gene>